<accession>A0A4C1X0P8</accession>
<dbReference type="Proteomes" id="UP000299102">
    <property type="component" value="Unassembled WGS sequence"/>
</dbReference>
<name>A0A4C1X0P8_EUMVA</name>
<evidence type="ECO:0000313" key="2">
    <source>
        <dbReference type="Proteomes" id="UP000299102"/>
    </source>
</evidence>
<organism evidence="1 2">
    <name type="scientific">Eumeta variegata</name>
    <name type="common">Bagworm moth</name>
    <name type="synonym">Eumeta japonica</name>
    <dbReference type="NCBI Taxonomy" id="151549"/>
    <lineage>
        <taxon>Eukaryota</taxon>
        <taxon>Metazoa</taxon>
        <taxon>Ecdysozoa</taxon>
        <taxon>Arthropoda</taxon>
        <taxon>Hexapoda</taxon>
        <taxon>Insecta</taxon>
        <taxon>Pterygota</taxon>
        <taxon>Neoptera</taxon>
        <taxon>Endopterygota</taxon>
        <taxon>Lepidoptera</taxon>
        <taxon>Glossata</taxon>
        <taxon>Ditrysia</taxon>
        <taxon>Tineoidea</taxon>
        <taxon>Psychidae</taxon>
        <taxon>Oiketicinae</taxon>
        <taxon>Eumeta</taxon>
    </lineage>
</organism>
<protein>
    <submittedName>
        <fullName evidence="1">Uncharacterized protein</fullName>
    </submittedName>
</protein>
<dbReference type="AlphaFoldDB" id="A0A4C1X0P8"/>
<comment type="caution">
    <text evidence="1">The sequence shown here is derived from an EMBL/GenBank/DDBJ whole genome shotgun (WGS) entry which is preliminary data.</text>
</comment>
<proteinExistence type="predicted"/>
<gene>
    <name evidence="1" type="ORF">EVAR_39968_1</name>
</gene>
<sequence>MEGKGVIRIIRAQAAALTTCVWLFLHFVSEVLIAPMQDHTFNETFNFKLTRDFVLKSSTRTILDRRDNHKRRIYHGNPENVKSKTTASLPRSECQKTRRLPDRAAGDVSFINFVFDTVLAAAAGARSSGEKGSSNTRNATQTTPHLLGLACARVLFLSFGVNRNLFYPMSWRRSCFLYADRFSYIFSVSFPSI</sequence>
<keyword evidence="2" id="KW-1185">Reference proteome</keyword>
<evidence type="ECO:0000313" key="1">
    <source>
        <dbReference type="EMBL" id="GBP57328.1"/>
    </source>
</evidence>
<dbReference type="EMBL" id="BGZK01000713">
    <property type="protein sequence ID" value="GBP57328.1"/>
    <property type="molecule type" value="Genomic_DNA"/>
</dbReference>
<reference evidence="1 2" key="1">
    <citation type="journal article" date="2019" name="Commun. Biol.">
        <title>The bagworm genome reveals a unique fibroin gene that provides high tensile strength.</title>
        <authorList>
            <person name="Kono N."/>
            <person name="Nakamura H."/>
            <person name="Ohtoshi R."/>
            <person name="Tomita M."/>
            <person name="Numata K."/>
            <person name="Arakawa K."/>
        </authorList>
    </citation>
    <scope>NUCLEOTIDE SEQUENCE [LARGE SCALE GENOMIC DNA]</scope>
</reference>